<organism evidence="8 9">
    <name type="scientific">Pilimelia anulata</name>
    <dbReference type="NCBI Taxonomy" id="53371"/>
    <lineage>
        <taxon>Bacteria</taxon>
        <taxon>Bacillati</taxon>
        <taxon>Actinomycetota</taxon>
        <taxon>Actinomycetes</taxon>
        <taxon>Micromonosporales</taxon>
        <taxon>Micromonosporaceae</taxon>
        <taxon>Pilimelia</taxon>
    </lineage>
</organism>
<dbReference type="PANTHER" id="PTHR30213">
    <property type="entry name" value="INNER MEMBRANE PROTEIN YHJD"/>
    <property type="match status" value="1"/>
</dbReference>
<evidence type="ECO:0000313" key="8">
    <source>
        <dbReference type="EMBL" id="GGJ94028.1"/>
    </source>
</evidence>
<evidence type="ECO:0000256" key="1">
    <source>
        <dbReference type="ARBA" id="ARBA00004651"/>
    </source>
</evidence>
<feature type="compositionally biased region" description="Pro residues" evidence="6">
    <location>
        <begin position="318"/>
        <end position="338"/>
    </location>
</feature>
<feature type="transmembrane region" description="Helical" evidence="7">
    <location>
        <begin position="152"/>
        <end position="177"/>
    </location>
</feature>
<evidence type="ECO:0000256" key="6">
    <source>
        <dbReference type="SAM" id="MobiDB-lite"/>
    </source>
</evidence>
<dbReference type="Proteomes" id="UP000649739">
    <property type="component" value="Unassembled WGS sequence"/>
</dbReference>
<dbReference type="PANTHER" id="PTHR30213:SF0">
    <property type="entry name" value="UPF0761 MEMBRANE PROTEIN YIHY"/>
    <property type="match status" value="1"/>
</dbReference>
<comment type="subcellular location">
    <subcellularLocation>
        <location evidence="1">Cell membrane</location>
        <topology evidence="1">Multi-pass membrane protein</topology>
    </subcellularLocation>
</comment>
<dbReference type="InterPro" id="IPR017039">
    <property type="entry name" value="Virul_fac_BrkB"/>
</dbReference>
<reference evidence="8" key="2">
    <citation type="submission" date="2020-09" db="EMBL/GenBank/DDBJ databases">
        <authorList>
            <person name="Sun Q."/>
            <person name="Ohkuma M."/>
        </authorList>
    </citation>
    <scope>NUCLEOTIDE SEQUENCE</scope>
    <source>
        <strain evidence="8">JCM 3090</strain>
    </source>
</reference>
<feature type="transmembrane region" description="Helical" evidence="7">
    <location>
        <begin position="49"/>
        <end position="71"/>
    </location>
</feature>
<feature type="transmembrane region" description="Helical" evidence="7">
    <location>
        <begin position="263"/>
        <end position="287"/>
    </location>
</feature>
<keyword evidence="5 7" id="KW-0472">Membrane</keyword>
<evidence type="ECO:0000256" key="5">
    <source>
        <dbReference type="ARBA" id="ARBA00023136"/>
    </source>
</evidence>
<sequence>MTTTNAGLPGPEAGPDSPTELSGRSWWLAAKRTAVRVVRDQLTDRAAALTYYGVLSLFPALLVLVAGLGLLSDDTARTLIDQVVAIAPVEARDLVLTAMDNLRQSRGAGFAAIVGLVGAVWAASGYVGAFIRTANVIYRVPEGRPAWKTIPLQVGVTMLTGVMLVSSLVIIVVSGPVARWVGDRVGAGEGAVTAWGIAKWPVLLLLMGIVVATLYRAAPNARQGGFRWVSPGGLIAVLLWVVASGGFSLYASRFGSYNKTYGTLAGVIVFLVWLWISNVVLLAGAAFDAELERARVASAGYDPTREPFLAMRDDRAVPEPPAFADPDAAPPADRPAPTPDRGGA</sequence>
<dbReference type="GO" id="GO:0005886">
    <property type="term" value="C:plasma membrane"/>
    <property type="evidence" value="ECO:0007669"/>
    <property type="project" value="UniProtKB-SubCell"/>
</dbReference>
<dbReference type="AlphaFoldDB" id="A0A8J3BCC2"/>
<dbReference type="NCBIfam" id="TIGR00765">
    <property type="entry name" value="yihY_not_rbn"/>
    <property type="match status" value="1"/>
</dbReference>
<feature type="transmembrane region" description="Helical" evidence="7">
    <location>
        <begin position="197"/>
        <end position="216"/>
    </location>
</feature>
<accession>A0A8J3BCC2</accession>
<gene>
    <name evidence="8" type="ORF">GCM10010123_24840</name>
</gene>
<keyword evidence="4 7" id="KW-1133">Transmembrane helix</keyword>
<keyword evidence="2" id="KW-1003">Cell membrane</keyword>
<evidence type="ECO:0000256" key="7">
    <source>
        <dbReference type="SAM" id="Phobius"/>
    </source>
</evidence>
<feature type="transmembrane region" description="Helical" evidence="7">
    <location>
        <begin position="108"/>
        <end position="131"/>
    </location>
</feature>
<protein>
    <submittedName>
        <fullName evidence="8">Uncharacterized protein</fullName>
    </submittedName>
</protein>
<feature type="region of interest" description="Disordered" evidence="6">
    <location>
        <begin position="317"/>
        <end position="344"/>
    </location>
</feature>
<proteinExistence type="predicted"/>
<reference evidence="8" key="1">
    <citation type="journal article" date="2014" name="Int. J. Syst. Evol. Microbiol.">
        <title>Complete genome sequence of Corynebacterium casei LMG S-19264T (=DSM 44701T), isolated from a smear-ripened cheese.</title>
        <authorList>
            <consortium name="US DOE Joint Genome Institute (JGI-PGF)"/>
            <person name="Walter F."/>
            <person name="Albersmeier A."/>
            <person name="Kalinowski J."/>
            <person name="Ruckert C."/>
        </authorList>
    </citation>
    <scope>NUCLEOTIDE SEQUENCE</scope>
    <source>
        <strain evidence="8">JCM 3090</strain>
    </source>
</reference>
<dbReference type="EMBL" id="BMQB01000005">
    <property type="protein sequence ID" value="GGJ94028.1"/>
    <property type="molecule type" value="Genomic_DNA"/>
</dbReference>
<keyword evidence="3 7" id="KW-0812">Transmembrane</keyword>
<name>A0A8J3BCC2_9ACTN</name>
<comment type="caution">
    <text evidence="8">The sequence shown here is derived from an EMBL/GenBank/DDBJ whole genome shotgun (WGS) entry which is preliminary data.</text>
</comment>
<evidence type="ECO:0000256" key="4">
    <source>
        <dbReference type="ARBA" id="ARBA00022989"/>
    </source>
</evidence>
<evidence type="ECO:0000256" key="2">
    <source>
        <dbReference type="ARBA" id="ARBA00022475"/>
    </source>
</evidence>
<keyword evidence="9" id="KW-1185">Reference proteome</keyword>
<dbReference type="PIRSF" id="PIRSF035875">
    <property type="entry name" value="RNase_BN"/>
    <property type="match status" value="1"/>
</dbReference>
<feature type="region of interest" description="Disordered" evidence="6">
    <location>
        <begin position="1"/>
        <end position="20"/>
    </location>
</feature>
<dbReference type="RefSeq" id="WP_229783731.1">
    <property type="nucleotide sequence ID" value="NZ_BMQB01000005.1"/>
</dbReference>
<evidence type="ECO:0000256" key="3">
    <source>
        <dbReference type="ARBA" id="ARBA00022692"/>
    </source>
</evidence>
<feature type="transmembrane region" description="Helical" evidence="7">
    <location>
        <begin position="228"/>
        <end position="251"/>
    </location>
</feature>
<evidence type="ECO:0000313" key="9">
    <source>
        <dbReference type="Proteomes" id="UP000649739"/>
    </source>
</evidence>
<dbReference type="Pfam" id="PF03631">
    <property type="entry name" value="Virul_fac_BrkB"/>
    <property type="match status" value="1"/>
</dbReference>